<evidence type="ECO:0000313" key="2">
    <source>
        <dbReference type="EMBL" id="ESQ88803.1"/>
    </source>
</evidence>
<dbReference type="Pfam" id="PF08238">
    <property type="entry name" value="Sel1"/>
    <property type="match status" value="6"/>
</dbReference>
<evidence type="ECO:0000256" key="1">
    <source>
        <dbReference type="SAM" id="SignalP"/>
    </source>
</evidence>
<dbReference type="SMART" id="SM00671">
    <property type="entry name" value="SEL1"/>
    <property type="match status" value="6"/>
</dbReference>
<dbReference type="Proteomes" id="UP000017837">
    <property type="component" value="Unassembled WGS sequence"/>
</dbReference>
<keyword evidence="1" id="KW-0732">Signal</keyword>
<evidence type="ECO:0008006" key="4">
    <source>
        <dbReference type="Google" id="ProtNLM"/>
    </source>
</evidence>
<dbReference type="PANTHER" id="PTHR11102">
    <property type="entry name" value="SEL-1-LIKE PROTEIN"/>
    <property type="match status" value="1"/>
</dbReference>
<sequence>MFRQICAIGCLVTSVYGGTALPAFADRVWHEKPVYRSVEPLCGAHEMSPKKLLDLSSYSLSTKEAGAIENSYVCVIRSALQGYAPAQARLGELYRLDPEGLSGGSIRGIVNDPDAALYWLKLASDAGEARASFLLGQMYELGEGTLQSDTEAAACYRLAARQGMGFAIHIVHELENRPQRVALFEARYDAKVSSGDADALLAYARAYLGGGPFIYDATKAASYVQTAADKGDARAQAMLGVMSLRGLGVSRDLEAATAWIIRAAKGGNHNEDWRLYWLHDDADLTQASIAVIEQASDEGLLRDRAVTSDKLDIVANANREPGSRVTPAMNDLSFPALMKIADSGDAGAQVNLGGRYLDGVGVAPDATVAKTWFLRAAAQNADANMILGDMAYTASPSDAVAALQYYTTAAVMGDPVGAKNAMTLYAKGGDRSKAYAMAIALDDLKARLGPLGVPSSLSKLSAEERAKALQFLCEQRLAHHR</sequence>
<keyword evidence="3" id="KW-1185">Reference proteome</keyword>
<dbReference type="InterPro" id="IPR011990">
    <property type="entry name" value="TPR-like_helical_dom_sf"/>
</dbReference>
<gene>
    <name evidence="2" type="ORF">ABENE_14945</name>
</gene>
<organism evidence="2 3">
    <name type="scientific">Asticcacaulis benevestitus DSM 16100 = ATCC BAA-896</name>
    <dbReference type="NCBI Taxonomy" id="1121022"/>
    <lineage>
        <taxon>Bacteria</taxon>
        <taxon>Pseudomonadati</taxon>
        <taxon>Pseudomonadota</taxon>
        <taxon>Alphaproteobacteria</taxon>
        <taxon>Caulobacterales</taxon>
        <taxon>Caulobacteraceae</taxon>
        <taxon>Asticcacaulis</taxon>
    </lineage>
</organism>
<dbReference type="RefSeq" id="WP_018082994.1">
    <property type="nucleotide sequence ID" value="NZ_AQWM01000022.1"/>
</dbReference>
<evidence type="ECO:0000313" key="3">
    <source>
        <dbReference type="Proteomes" id="UP000017837"/>
    </source>
</evidence>
<dbReference type="PANTHER" id="PTHR11102:SF160">
    <property type="entry name" value="ERAD-ASSOCIATED E3 UBIQUITIN-PROTEIN LIGASE COMPONENT HRD3"/>
    <property type="match status" value="1"/>
</dbReference>
<feature type="signal peptide" evidence="1">
    <location>
        <begin position="1"/>
        <end position="25"/>
    </location>
</feature>
<protein>
    <recommendedName>
        <fullName evidence="4">Sel1 repeat family protein</fullName>
    </recommendedName>
</protein>
<dbReference type="eggNOG" id="COG0790">
    <property type="taxonomic scope" value="Bacteria"/>
</dbReference>
<dbReference type="Gene3D" id="1.25.40.10">
    <property type="entry name" value="Tetratricopeptide repeat domain"/>
    <property type="match status" value="3"/>
</dbReference>
<proteinExistence type="predicted"/>
<dbReference type="EMBL" id="AWGB01000033">
    <property type="protein sequence ID" value="ESQ88803.1"/>
    <property type="molecule type" value="Genomic_DNA"/>
</dbReference>
<accession>V4RBK1</accession>
<dbReference type="AlphaFoldDB" id="V4RBK1"/>
<dbReference type="InterPro" id="IPR006597">
    <property type="entry name" value="Sel1-like"/>
</dbReference>
<reference evidence="2 3" key="1">
    <citation type="journal article" date="2014" name="Nature">
        <title>Sequential evolution of bacterial morphology by co-option of a developmental regulator.</title>
        <authorList>
            <person name="Jiang C."/>
            <person name="Brown P.J."/>
            <person name="Ducret A."/>
            <person name="Brun Y.V."/>
        </authorList>
    </citation>
    <scope>NUCLEOTIDE SEQUENCE [LARGE SCALE GENOMIC DNA]</scope>
    <source>
        <strain evidence="2 3">DSM 16100</strain>
    </source>
</reference>
<dbReference type="PATRIC" id="fig|1121022.4.peg.3041"/>
<dbReference type="STRING" id="1121022.GCA_000376105_03318"/>
<dbReference type="InterPro" id="IPR050767">
    <property type="entry name" value="Sel1_AlgK"/>
</dbReference>
<dbReference type="SUPFAM" id="SSF81901">
    <property type="entry name" value="HCP-like"/>
    <property type="match status" value="2"/>
</dbReference>
<feature type="chain" id="PRO_5004728415" description="Sel1 repeat family protein" evidence="1">
    <location>
        <begin position="26"/>
        <end position="481"/>
    </location>
</feature>
<name>V4RBK1_9CAUL</name>
<dbReference type="OrthoDB" id="8235393at2"/>
<comment type="caution">
    <text evidence="2">The sequence shown here is derived from an EMBL/GenBank/DDBJ whole genome shotgun (WGS) entry which is preliminary data.</text>
</comment>